<dbReference type="InterPro" id="IPR002569">
    <property type="entry name" value="Met_Sox_Rdtase_MsrA_dom"/>
</dbReference>
<comment type="catalytic activity">
    <reaction evidence="4 5">
        <text>[thioredoxin]-disulfide + L-methionine + H2O = L-methionine (S)-S-oxide + [thioredoxin]-dithiol</text>
        <dbReference type="Rhea" id="RHEA:19993"/>
        <dbReference type="Rhea" id="RHEA-COMP:10698"/>
        <dbReference type="Rhea" id="RHEA-COMP:10700"/>
        <dbReference type="ChEBI" id="CHEBI:15377"/>
        <dbReference type="ChEBI" id="CHEBI:29950"/>
        <dbReference type="ChEBI" id="CHEBI:50058"/>
        <dbReference type="ChEBI" id="CHEBI:57844"/>
        <dbReference type="ChEBI" id="CHEBI:58772"/>
        <dbReference type="EC" id="1.8.4.11"/>
    </reaction>
</comment>
<feature type="region of interest" description="Disordered" evidence="6">
    <location>
        <begin position="39"/>
        <end position="60"/>
    </location>
</feature>
<dbReference type="EMBL" id="CP092488">
    <property type="protein sequence ID" value="UMB68084.1"/>
    <property type="molecule type" value="Genomic_DNA"/>
</dbReference>
<evidence type="ECO:0000256" key="4">
    <source>
        <dbReference type="ARBA" id="ARBA00048782"/>
    </source>
</evidence>
<comment type="similarity">
    <text evidence="1 5">Belongs to the MsrA Met sulfoxide reductase family.</text>
</comment>
<dbReference type="GO" id="GO:0008113">
    <property type="term" value="F:peptide-methionine (S)-S-oxide reductase activity"/>
    <property type="evidence" value="ECO:0007669"/>
    <property type="project" value="UniProtKB-EC"/>
</dbReference>
<dbReference type="Pfam" id="PF01625">
    <property type="entry name" value="PMSR"/>
    <property type="match status" value="1"/>
</dbReference>
<reference evidence="8" key="1">
    <citation type="submission" date="2022-08" db="EMBL/GenBank/DDBJ databases">
        <title>Whole genome sequencing of non-tuberculosis mycobacteria type-strains.</title>
        <authorList>
            <person name="Igarashi Y."/>
            <person name="Osugi A."/>
            <person name="Mitarai S."/>
        </authorList>
    </citation>
    <scope>NUCLEOTIDE SEQUENCE</scope>
    <source>
        <strain evidence="8">DSM 45127</strain>
    </source>
</reference>
<evidence type="ECO:0000256" key="6">
    <source>
        <dbReference type="SAM" id="MobiDB-lite"/>
    </source>
</evidence>
<evidence type="ECO:0000313" key="8">
    <source>
        <dbReference type="EMBL" id="UMB68084.1"/>
    </source>
</evidence>
<keyword evidence="2 5" id="KW-0560">Oxidoreductase</keyword>
<feature type="domain" description="Peptide methionine sulphoxide reductase MsrA" evidence="7">
    <location>
        <begin position="63"/>
        <end position="215"/>
    </location>
</feature>
<comment type="catalytic activity">
    <reaction evidence="3 5">
        <text>L-methionyl-[protein] + [thioredoxin]-disulfide + H2O = L-methionyl-(S)-S-oxide-[protein] + [thioredoxin]-dithiol</text>
        <dbReference type="Rhea" id="RHEA:14217"/>
        <dbReference type="Rhea" id="RHEA-COMP:10698"/>
        <dbReference type="Rhea" id="RHEA-COMP:10700"/>
        <dbReference type="Rhea" id="RHEA-COMP:12313"/>
        <dbReference type="Rhea" id="RHEA-COMP:12315"/>
        <dbReference type="ChEBI" id="CHEBI:15377"/>
        <dbReference type="ChEBI" id="CHEBI:16044"/>
        <dbReference type="ChEBI" id="CHEBI:29950"/>
        <dbReference type="ChEBI" id="CHEBI:44120"/>
        <dbReference type="ChEBI" id="CHEBI:50058"/>
        <dbReference type="EC" id="1.8.4.11"/>
    </reaction>
</comment>
<evidence type="ECO:0000256" key="1">
    <source>
        <dbReference type="ARBA" id="ARBA00005591"/>
    </source>
</evidence>
<evidence type="ECO:0000259" key="7">
    <source>
        <dbReference type="Pfam" id="PF01625"/>
    </source>
</evidence>
<dbReference type="SUPFAM" id="SSF55068">
    <property type="entry name" value="Peptide methionine sulfoxide reductase"/>
    <property type="match status" value="1"/>
</dbReference>
<dbReference type="RefSeq" id="WP_240258546.1">
    <property type="nucleotide sequence ID" value="NZ_CP092488.2"/>
</dbReference>
<accession>A0ABY3VF99</accession>
<feature type="active site" evidence="5">
    <location>
        <position position="70"/>
    </location>
</feature>
<dbReference type="Gene3D" id="3.30.1060.10">
    <property type="entry name" value="Peptide methionine sulphoxide reductase MsrA"/>
    <property type="match status" value="1"/>
</dbReference>
<evidence type="ECO:0000313" key="9">
    <source>
        <dbReference type="Proteomes" id="UP001055336"/>
    </source>
</evidence>
<gene>
    <name evidence="5 8" type="primary">msrA</name>
    <name evidence="8" type="ORF">MKK62_16660</name>
</gene>
<dbReference type="PANTHER" id="PTHR43774:SF1">
    <property type="entry name" value="PEPTIDE METHIONINE SULFOXIDE REDUCTASE MSRA 2"/>
    <property type="match status" value="1"/>
</dbReference>
<dbReference type="NCBIfam" id="TIGR00401">
    <property type="entry name" value="msrA"/>
    <property type="match status" value="1"/>
</dbReference>
<evidence type="ECO:0000256" key="2">
    <source>
        <dbReference type="ARBA" id="ARBA00023002"/>
    </source>
</evidence>
<evidence type="ECO:0000256" key="3">
    <source>
        <dbReference type="ARBA" id="ARBA00047806"/>
    </source>
</evidence>
<dbReference type="PANTHER" id="PTHR43774">
    <property type="entry name" value="PEPTIDE METHIONINE SULFOXIDE REDUCTASE"/>
    <property type="match status" value="1"/>
</dbReference>
<dbReference type="InterPro" id="IPR036509">
    <property type="entry name" value="Met_Sox_Rdtase_MsrA_sf"/>
</dbReference>
<name>A0ABY3VF99_9MYCO</name>
<protein>
    <recommendedName>
        <fullName evidence="5">Peptide methionine sulfoxide reductase MsrA</fullName>
        <shortName evidence="5">Protein-methionine-S-oxide reductase</shortName>
        <ecNumber evidence="5">1.8.4.11</ecNumber>
    </recommendedName>
    <alternativeName>
        <fullName evidence="5">Peptide-methionine (S)-S-oxide reductase</fullName>
        <shortName evidence="5">Peptide Met(O) reductase</shortName>
    </alternativeName>
</protein>
<dbReference type="HAMAP" id="MF_01401">
    <property type="entry name" value="MsrA"/>
    <property type="match status" value="1"/>
</dbReference>
<dbReference type="Proteomes" id="UP001055336">
    <property type="component" value="Chromosome"/>
</dbReference>
<organism evidence="8 9">
    <name type="scientific">Mycobacterium paraterrae</name>
    <dbReference type="NCBI Taxonomy" id="577492"/>
    <lineage>
        <taxon>Bacteria</taxon>
        <taxon>Bacillati</taxon>
        <taxon>Actinomycetota</taxon>
        <taxon>Actinomycetes</taxon>
        <taxon>Mycobacteriales</taxon>
        <taxon>Mycobacteriaceae</taxon>
        <taxon>Mycobacterium</taxon>
    </lineage>
</organism>
<comment type="function">
    <text evidence="5">Has an important function as a repair enzyme for proteins that have been inactivated by oxidation. Catalyzes the reversible oxidation-reduction of methionine sulfoxide in proteins to methionine.</text>
</comment>
<sequence>MNRTTGTRRQRAVLASWLALVGLAAGAFLVHGPAIPSASGTTASALPSPTVDEPATGGPKSETAVLAGGCFWGVQGVYQHVKGVTSAESGYAGGDAATANYDTVSSETTGHAESVRITYDPSQITFGQLLRVFFGVVQDPTELNFQGPDVGPSYRSVVFAQNDNQQKIADAYIAQLNRVGSFPSPIVTTVTTGANFYPAEAYHQDYLRLHPNNPYIVANDLPKLGALKSDFPDLYRD</sequence>
<keyword evidence="9" id="KW-1185">Reference proteome</keyword>
<dbReference type="EC" id="1.8.4.11" evidence="5"/>
<evidence type="ECO:0000256" key="5">
    <source>
        <dbReference type="HAMAP-Rule" id="MF_01401"/>
    </source>
</evidence>
<proteinExistence type="inferred from homology"/>